<dbReference type="EC" id="3.4.11.9" evidence="7"/>
<keyword evidence="7" id="KW-0645">Protease</keyword>
<dbReference type="GO" id="GO:0005737">
    <property type="term" value="C:cytoplasm"/>
    <property type="evidence" value="ECO:0007669"/>
    <property type="project" value="UniProtKB-ARBA"/>
</dbReference>
<dbReference type="Pfam" id="PF01321">
    <property type="entry name" value="Creatinase_N"/>
    <property type="match status" value="1"/>
</dbReference>
<dbReference type="PANTHER" id="PTHR43763:SF6">
    <property type="entry name" value="XAA-PRO AMINOPEPTIDASE 1"/>
    <property type="match status" value="1"/>
</dbReference>
<feature type="domain" description="Peptidase M24 C-terminal" evidence="6">
    <location>
        <begin position="529"/>
        <end position="589"/>
    </location>
</feature>
<organism evidence="7">
    <name type="scientific">uncultured Craurococcus sp</name>
    <dbReference type="NCBI Taxonomy" id="1135998"/>
    <lineage>
        <taxon>Bacteria</taxon>
        <taxon>Pseudomonadati</taxon>
        <taxon>Pseudomonadota</taxon>
        <taxon>Alphaproteobacteria</taxon>
        <taxon>Acetobacterales</taxon>
        <taxon>Acetobacteraceae</taxon>
        <taxon>Craurococcus</taxon>
        <taxon>environmental samples</taxon>
    </lineage>
</organism>
<dbReference type="Pfam" id="PF16189">
    <property type="entry name" value="Creatinase_N_2"/>
    <property type="match status" value="1"/>
</dbReference>
<reference evidence="7" key="1">
    <citation type="submission" date="2020-02" db="EMBL/GenBank/DDBJ databases">
        <authorList>
            <person name="Meier V. D."/>
        </authorList>
    </citation>
    <scope>NUCLEOTIDE SEQUENCE</scope>
    <source>
        <strain evidence="7">AVDCRST_MAG27</strain>
    </source>
</reference>
<sequence length="590" mass="63379">MTPADRLAALRAELARAGVDGFLIPRADEYLGEYVPPSGERLAWLTGFTGSAGLAVVLMDRAALFTDGRYTTQAAQQSDTSLWEQRHITEQPAADWLAEHAAGRRIGYDPWLHAEAALTRLERPGLTFVPLAANPLDAAWADRPAPPMAEARPHPLRYAGVAAAEKRANAAEALRAAGEDAAVLADPHSLAWLLNIRGGDLDHTPLALGFALLRADASAEVYMDPAKVPAETRTHLGNDVVVRPRAELPAALAGLAGKTVRLDPEATPAWFAARLREAGATIAPGDDPCRLPRACKNTVEREGARSAHRRDAVALARFLAWFAAAAPTGRETEISAAERLLAFRREVALFQAESFPAISGAGENGAIVHYRVTPASNRPIRPDECYLTDSGGQYLDGTTDVTRTLWTGPGPAPQTLRARYTRVLQGHIGLATLRFPKGVAGPHIDAIARHALWQAGLDFDHGTGHGVGSFLSVHEGPASISRAAKPVPLAAGMILSDEPGYYLPGQYGIRIENLLLVRESERQPDQTKPFLEFETLTLAPYDRALIEPALLSPAERSWVDAYHARLLALVAPGCDGATSAWLEEACRPLS</sequence>
<dbReference type="CDD" id="cd01085">
    <property type="entry name" value="APP"/>
    <property type="match status" value="1"/>
</dbReference>
<dbReference type="InterPro" id="IPR029149">
    <property type="entry name" value="Creatin/AminoP/Spt16_N"/>
</dbReference>
<name>A0A6J4HIR7_9PROT</name>
<dbReference type="EMBL" id="CADCTD010000018">
    <property type="protein sequence ID" value="CAA9223672.1"/>
    <property type="molecule type" value="Genomic_DNA"/>
</dbReference>
<dbReference type="InterPro" id="IPR000587">
    <property type="entry name" value="Creatinase_N"/>
</dbReference>
<feature type="domain" description="Peptidase M24" evidence="4">
    <location>
        <begin position="304"/>
        <end position="519"/>
    </location>
</feature>
<dbReference type="Gene3D" id="3.40.350.10">
    <property type="entry name" value="Creatinase/prolidase N-terminal domain"/>
    <property type="match status" value="2"/>
</dbReference>
<dbReference type="InterPro" id="IPR036005">
    <property type="entry name" value="Creatinase/aminopeptidase-like"/>
</dbReference>
<dbReference type="Gene3D" id="3.90.230.10">
    <property type="entry name" value="Creatinase/methionine aminopeptidase superfamily"/>
    <property type="match status" value="1"/>
</dbReference>
<proteinExistence type="inferred from homology"/>
<evidence type="ECO:0000259" key="5">
    <source>
        <dbReference type="Pfam" id="PF01321"/>
    </source>
</evidence>
<protein>
    <submittedName>
        <fullName evidence="7">Xaa-Pro aminopeptidase</fullName>
        <ecNumber evidence="7">3.4.11.9</ecNumber>
    </submittedName>
</protein>
<evidence type="ECO:0000256" key="3">
    <source>
        <dbReference type="ARBA" id="ARBA00022801"/>
    </source>
</evidence>
<dbReference type="FunFam" id="3.90.230.10:FF:000009">
    <property type="entry name" value="xaa-Pro aminopeptidase 2"/>
    <property type="match status" value="1"/>
</dbReference>
<dbReference type="InterPro" id="IPR033740">
    <property type="entry name" value="Pept_M24B"/>
</dbReference>
<dbReference type="PANTHER" id="PTHR43763">
    <property type="entry name" value="XAA-PRO AMINOPEPTIDASE 1"/>
    <property type="match status" value="1"/>
</dbReference>
<dbReference type="GO" id="GO:0070006">
    <property type="term" value="F:metalloaminopeptidase activity"/>
    <property type="evidence" value="ECO:0007669"/>
    <property type="project" value="InterPro"/>
</dbReference>
<dbReference type="InterPro" id="IPR000994">
    <property type="entry name" value="Pept_M24"/>
</dbReference>
<dbReference type="SUPFAM" id="SSF53092">
    <property type="entry name" value="Creatinase/prolidase N-terminal domain"/>
    <property type="match status" value="1"/>
</dbReference>
<accession>A0A6J4HIR7</accession>
<comment type="similarity">
    <text evidence="1">Belongs to the peptidase M24B family.</text>
</comment>
<gene>
    <name evidence="7" type="ORF">AVDCRST_MAG27-637</name>
</gene>
<evidence type="ECO:0000256" key="1">
    <source>
        <dbReference type="ARBA" id="ARBA00008766"/>
    </source>
</evidence>
<keyword evidence="3 7" id="KW-0378">Hydrolase</keyword>
<dbReference type="InterPro" id="IPR032416">
    <property type="entry name" value="Peptidase_M24_C"/>
</dbReference>
<evidence type="ECO:0000256" key="2">
    <source>
        <dbReference type="ARBA" id="ARBA00022723"/>
    </source>
</evidence>
<evidence type="ECO:0000313" key="7">
    <source>
        <dbReference type="EMBL" id="CAA9223672.1"/>
    </source>
</evidence>
<dbReference type="InterPro" id="IPR050422">
    <property type="entry name" value="X-Pro_aminopeptidase_P"/>
</dbReference>
<keyword evidence="7" id="KW-0031">Aminopeptidase</keyword>
<feature type="domain" description="Creatinase N-terminal" evidence="5">
    <location>
        <begin position="6"/>
        <end position="130"/>
    </location>
</feature>
<evidence type="ECO:0000259" key="6">
    <source>
        <dbReference type="Pfam" id="PF16188"/>
    </source>
</evidence>
<evidence type="ECO:0000259" key="4">
    <source>
        <dbReference type="Pfam" id="PF00557"/>
    </source>
</evidence>
<dbReference type="SUPFAM" id="SSF55920">
    <property type="entry name" value="Creatinase/aminopeptidase"/>
    <property type="match status" value="1"/>
</dbReference>
<dbReference type="AlphaFoldDB" id="A0A6J4HIR7"/>
<keyword evidence="2" id="KW-0479">Metal-binding</keyword>
<dbReference type="GO" id="GO:0046872">
    <property type="term" value="F:metal ion binding"/>
    <property type="evidence" value="ECO:0007669"/>
    <property type="project" value="UniProtKB-KW"/>
</dbReference>
<dbReference type="Pfam" id="PF00557">
    <property type="entry name" value="Peptidase_M24"/>
    <property type="match status" value="1"/>
</dbReference>
<dbReference type="Pfam" id="PF16188">
    <property type="entry name" value="Peptidase_M24_C"/>
    <property type="match status" value="1"/>
</dbReference>